<dbReference type="AlphaFoldDB" id="A0AAN7Z301"/>
<accession>A0AAN7Z301</accession>
<dbReference type="EMBL" id="JAVFKY010000001">
    <property type="protein sequence ID" value="KAK5582425.1"/>
    <property type="molecule type" value="Genomic_DNA"/>
</dbReference>
<keyword evidence="1" id="KW-0863">Zinc-finger</keyword>
<dbReference type="InterPro" id="IPR040328">
    <property type="entry name" value="DDB_G0279899-like"/>
</dbReference>
<sequence>MTSINKFDNKCTLHNDYDYRFICGDCRVPVCDYCIVSKNHHRGHSIDFVTSENSNLIFQEFKNNNFQFLIKCLDGDKELINKSKEIFDELEEEHIQNVNTVSNEFKQLHTILDIVETDTIKQLVTHYDENKETNSKISKKLENNSKNAHLITNKYKDTINNYNIQQIFKNDQNIKGNNHQHLELLKHCHQSQMLVREKNSENKNIELLNDYNKVTIENSIESVKNSIKDTFKIKLSSATYKDPKRVKLGGGEYFIYKDGCVIPNGTLYLALGPSIKNLTVGSIPATVQRIALLNGFNVQLTEGLLPNSVQWLHIGAIRKPLIKKSIPQSVSFLFLLDGFNQEINEIPQSVTQIYLGDTSFKIPQTLIKSVRVYKTPACKQDLNGFNEVLWNSNGYSQIEM</sequence>
<dbReference type="Pfam" id="PF00643">
    <property type="entry name" value="zf-B_box"/>
    <property type="match status" value="1"/>
</dbReference>
<dbReference type="PANTHER" id="PTHR31768:SF3">
    <property type="entry name" value="B BOX-TYPE DOMAIN-CONTAINING PROTEIN-RELATED"/>
    <property type="match status" value="1"/>
</dbReference>
<dbReference type="Gene3D" id="3.30.160.60">
    <property type="entry name" value="Classic Zinc Finger"/>
    <property type="match status" value="1"/>
</dbReference>
<evidence type="ECO:0000313" key="3">
    <source>
        <dbReference type="EMBL" id="KAK5582425.1"/>
    </source>
</evidence>
<dbReference type="InterPro" id="IPR000315">
    <property type="entry name" value="Znf_B-box"/>
</dbReference>
<dbReference type="SUPFAM" id="SSF57845">
    <property type="entry name" value="B-box zinc-binding domain"/>
    <property type="match status" value="1"/>
</dbReference>
<dbReference type="PANTHER" id="PTHR31768">
    <property type="entry name" value="B BOX-TYPE DOMAIN-CONTAINING PROTEIN"/>
    <property type="match status" value="1"/>
</dbReference>
<name>A0AAN7Z301_9MYCE</name>
<evidence type="ECO:0000259" key="2">
    <source>
        <dbReference type="PROSITE" id="PS50119"/>
    </source>
</evidence>
<comment type="caution">
    <text evidence="3">The sequence shown here is derived from an EMBL/GenBank/DDBJ whole genome shotgun (WGS) entry which is preliminary data.</text>
</comment>
<dbReference type="GO" id="GO:0008270">
    <property type="term" value="F:zinc ion binding"/>
    <property type="evidence" value="ECO:0007669"/>
    <property type="project" value="UniProtKB-KW"/>
</dbReference>
<evidence type="ECO:0000256" key="1">
    <source>
        <dbReference type="PROSITE-ProRule" id="PRU00024"/>
    </source>
</evidence>
<dbReference type="Pfam" id="PF05725">
    <property type="entry name" value="FNIP"/>
    <property type="match status" value="1"/>
</dbReference>
<feature type="domain" description="B box-type" evidence="2">
    <location>
        <begin position="6"/>
        <end position="49"/>
    </location>
</feature>
<evidence type="ECO:0000313" key="4">
    <source>
        <dbReference type="Proteomes" id="UP001344447"/>
    </source>
</evidence>
<gene>
    <name evidence="3" type="ORF">RB653_004010</name>
</gene>
<keyword evidence="1" id="KW-0862">Zinc</keyword>
<organism evidence="3 4">
    <name type="scientific">Dictyostelium firmibasis</name>
    <dbReference type="NCBI Taxonomy" id="79012"/>
    <lineage>
        <taxon>Eukaryota</taxon>
        <taxon>Amoebozoa</taxon>
        <taxon>Evosea</taxon>
        <taxon>Eumycetozoa</taxon>
        <taxon>Dictyostelia</taxon>
        <taxon>Dictyosteliales</taxon>
        <taxon>Dictyosteliaceae</taxon>
        <taxon>Dictyostelium</taxon>
    </lineage>
</organism>
<reference evidence="3 4" key="1">
    <citation type="submission" date="2023-11" db="EMBL/GenBank/DDBJ databases">
        <title>Dfirmibasis_genome.</title>
        <authorList>
            <person name="Edelbroek B."/>
            <person name="Kjellin J."/>
            <person name="Jerlstrom-Hultqvist J."/>
            <person name="Soderbom F."/>
        </authorList>
    </citation>
    <scope>NUCLEOTIDE SEQUENCE [LARGE SCALE GENOMIC DNA]</scope>
    <source>
        <strain evidence="3 4">TNS-C-14</strain>
    </source>
</reference>
<dbReference type="InterPro" id="IPR008615">
    <property type="entry name" value="FNIP"/>
</dbReference>
<dbReference type="PROSITE" id="PS50119">
    <property type="entry name" value="ZF_BBOX"/>
    <property type="match status" value="1"/>
</dbReference>
<keyword evidence="1" id="KW-0479">Metal-binding</keyword>
<dbReference type="CDD" id="cd19756">
    <property type="entry name" value="Bbox2"/>
    <property type="match status" value="1"/>
</dbReference>
<keyword evidence="4" id="KW-1185">Reference proteome</keyword>
<dbReference type="Proteomes" id="UP001344447">
    <property type="component" value="Unassembled WGS sequence"/>
</dbReference>
<proteinExistence type="predicted"/>
<protein>
    <recommendedName>
        <fullName evidence="2">B box-type domain-containing protein</fullName>
    </recommendedName>
</protein>